<dbReference type="EMBL" id="LR797820">
    <property type="protein sequence ID" value="CAB4241019.1"/>
    <property type="molecule type" value="Genomic_DNA"/>
</dbReference>
<gene>
    <name evidence="2" type="ORF">UFOVP228_53</name>
    <name evidence="1" type="ORF">UFOVP47_49</name>
</gene>
<reference evidence="2" key="1">
    <citation type="submission" date="2020-05" db="EMBL/GenBank/DDBJ databases">
        <authorList>
            <person name="Chiriac C."/>
            <person name="Salcher M."/>
            <person name="Ghai R."/>
            <person name="Kavagutti S V."/>
        </authorList>
    </citation>
    <scope>NUCLEOTIDE SEQUENCE</scope>
</reference>
<evidence type="ECO:0000313" key="2">
    <source>
        <dbReference type="EMBL" id="CAB5219311.1"/>
    </source>
</evidence>
<evidence type="ECO:0000313" key="1">
    <source>
        <dbReference type="EMBL" id="CAB4241019.1"/>
    </source>
</evidence>
<dbReference type="EMBL" id="LR798273">
    <property type="protein sequence ID" value="CAB5219311.1"/>
    <property type="molecule type" value="Genomic_DNA"/>
</dbReference>
<sequence>MKGRMDRGFQEIGVALTTIRPFPNNTPHKSWEKSNNTNVHIEGYSLAYTLSYMYR</sequence>
<protein>
    <submittedName>
        <fullName evidence="2">Uncharacterized protein</fullName>
    </submittedName>
</protein>
<name>A0A6J7WMK2_9CAUD</name>
<accession>A0A6J7WMK2</accession>
<proteinExistence type="predicted"/>
<organism evidence="2">
    <name type="scientific">uncultured Caudovirales phage</name>
    <dbReference type="NCBI Taxonomy" id="2100421"/>
    <lineage>
        <taxon>Viruses</taxon>
        <taxon>Duplodnaviria</taxon>
        <taxon>Heunggongvirae</taxon>
        <taxon>Uroviricota</taxon>
        <taxon>Caudoviricetes</taxon>
        <taxon>Peduoviridae</taxon>
        <taxon>Maltschvirus</taxon>
        <taxon>Maltschvirus maltsch</taxon>
    </lineage>
</organism>